<dbReference type="Gene3D" id="3.30.40.10">
    <property type="entry name" value="Zinc/RING finger domain, C3HC4 (zinc finger)"/>
    <property type="match status" value="1"/>
</dbReference>
<evidence type="ECO:0000259" key="4">
    <source>
        <dbReference type="PROSITE" id="PS50081"/>
    </source>
</evidence>
<accession>A0A6A2YRL2</accession>
<organism evidence="5 6">
    <name type="scientific">Hibiscus syriacus</name>
    <name type="common">Rose of Sharon</name>
    <dbReference type="NCBI Taxonomy" id="106335"/>
    <lineage>
        <taxon>Eukaryota</taxon>
        <taxon>Viridiplantae</taxon>
        <taxon>Streptophyta</taxon>
        <taxon>Embryophyta</taxon>
        <taxon>Tracheophyta</taxon>
        <taxon>Spermatophyta</taxon>
        <taxon>Magnoliopsida</taxon>
        <taxon>eudicotyledons</taxon>
        <taxon>Gunneridae</taxon>
        <taxon>Pentapetalae</taxon>
        <taxon>rosids</taxon>
        <taxon>malvids</taxon>
        <taxon>Malvales</taxon>
        <taxon>Malvaceae</taxon>
        <taxon>Malvoideae</taxon>
        <taxon>Hibiscus</taxon>
    </lineage>
</organism>
<evidence type="ECO:0000256" key="3">
    <source>
        <dbReference type="ARBA" id="ARBA00022833"/>
    </source>
</evidence>
<keyword evidence="2" id="KW-0677">Repeat</keyword>
<reference evidence="5" key="1">
    <citation type="submission" date="2019-09" db="EMBL/GenBank/DDBJ databases">
        <title>Draft genome information of white flower Hibiscus syriacus.</title>
        <authorList>
            <person name="Kim Y.-M."/>
        </authorList>
    </citation>
    <scope>NUCLEOTIDE SEQUENCE [LARGE SCALE GENOMIC DNA]</scope>
    <source>
        <strain evidence="5">YM2019G1</strain>
    </source>
</reference>
<comment type="caution">
    <text evidence="5">The sequence shown here is derived from an EMBL/GenBank/DDBJ whole genome shotgun (WGS) entry which is preliminary data.</text>
</comment>
<dbReference type="AlphaFoldDB" id="A0A6A2YRL2"/>
<dbReference type="EMBL" id="VEPZ02001296">
    <property type="protein sequence ID" value="KAE8681895.1"/>
    <property type="molecule type" value="Genomic_DNA"/>
</dbReference>
<dbReference type="PANTHER" id="PTHR32410:SF216">
    <property type="entry name" value="PHORBOL-ESTER_DAG-TYPE DOMAIN-CONTAINING PROTEIN"/>
    <property type="match status" value="1"/>
</dbReference>
<name>A0A6A2YRL2_HIBSY</name>
<evidence type="ECO:0000256" key="1">
    <source>
        <dbReference type="ARBA" id="ARBA00022723"/>
    </source>
</evidence>
<evidence type="ECO:0000313" key="5">
    <source>
        <dbReference type="EMBL" id="KAE8681895.1"/>
    </source>
</evidence>
<proteinExistence type="predicted"/>
<dbReference type="PANTHER" id="PTHR32410">
    <property type="entry name" value="CYSTEINE/HISTIDINE-RICH C1 DOMAIN FAMILY PROTEIN"/>
    <property type="match status" value="1"/>
</dbReference>
<dbReference type="InterPro" id="IPR002219">
    <property type="entry name" value="PKC_DAG/PE"/>
</dbReference>
<gene>
    <name evidence="5" type="ORF">F3Y22_tig00111298pilonHSYRG00029</name>
</gene>
<evidence type="ECO:0000256" key="2">
    <source>
        <dbReference type="ARBA" id="ARBA00022737"/>
    </source>
</evidence>
<sequence>MVELHHMNHHHPLVFKEDTSSPRDTTYDCAGCAEKVSDSSYSAGSASFTCTRNVLRCPRRYITLLTATTLFFSFQLRNIRKEKFIATFASMRHQLLLVFNDSDEDDPKCSLCEHYIMLELHYRCVPCGFYIHLGCAWPPPIIEDKSHHDHPFTLFLKPNDPFDCNACGKQGNYVCYTCSTCNIQVHKDCVSLPRHIRLNLHPHPISHCYFPYIEQHDSRDWDCKICFEKVNMEHGSYHCSRPGCDFAIHVKCSIEKKNLYDLVEVENPDEFEEPDPLFEPMSCIIRIIKEIKVGGDVIAGEMEHISHKHNLIFSDDIKDNKCCNGCVLPILSPFYYCSRCDFFLHKACAELPRMCRLWVFANPFSLVISDIFKCDICRNECSGFCYELDGDAMYLCLRCASIPHSFTYHADEPHFIFFVEKHEGNCNACGEDLSRERAYRCKDCTFALHRRCVTFPRTASHKCDRHPLTLAYQDPDDYPLRYYCDFCEEKRDLRKWFYRCEPCDNALHIKCVLGEYPFIKVGSKYTYKCHPHPLVVVRKIYYYPKCAWCDVLQYLTVVHIKQVSHISSSMTTTLKGSAVLVVKVLPVLIKHTDARIAHLLCMGDVLHYHVLLGISVTNILLALVYQDPDDYPLRHYCDICEEERDLKQWFYTHLKMIQILSLAHSSEISITTLNACVVNPVKI</sequence>
<dbReference type="SUPFAM" id="SSF57889">
    <property type="entry name" value="Cysteine-rich domain"/>
    <property type="match status" value="4"/>
</dbReference>
<dbReference type="InterPro" id="IPR046349">
    <property type="entry name" value="C1-like_sf"/>
</dbReference>
<dbReference type="Proteomes" id="UP000436088">
    <property type="component" value="Unassembled WGS sequence"/>
</dbReference>
<keyword evidence="3" id="KW-0862">Zinc</keyword>
<dbReference type="InterPro" id="IPR013083">
    <property type="entry name" value="Znf_RING/FYVE/PHD"/>
</dbReference>
<feature type="domain" description="Phorbol-ester/DAG-type" evidence="4">
    <location>
        <begin position="403"/>
        <end position="463"/>
    </location>
</feature>
<dbReference type="GO" id="GO:0046872">
    <property type="term" value="F:metal ion binding"/>
    <property type="evidence" value="ECO:0007669"/>
    <property type="project" value="UniProtKB-KW"/>
</dbReference>
<dbReference type="SMART" id="SM00109">
    <property type="entry name" value="C1"/>
    <property type="match status" value="4"/>
</dbReference>
<evidence type="ECO:0000313" key="6">
    <source>
        <dbReference type="Proteomes" id="UP000436088"/>
    </source>
</evidence>
<dbReference type="PROSITE" id="PS50081">
    <property type="entry name" value="ZF_DAG_PE_2"/>
    <property type="match status" value="1"/>
</dbReference>
<dbReference type="Pfam" id="PF03107">
    <property type="entry name" value="C1_2"/>
    <property type="match status" value="6"/>
</dbReference>
<dbReference type="InterPro" id="IPR053192">
    <property type="entry name" value="Vacuole_Formation_Reg"/>
</dbReference>
<protein>
    <recommendedName>
        <fullName evidence="4">Phorbol-ester/DAG-type domain-containing protein</fullName>
    </recommendedName>
</protein>
<dbReference type="InterPro" id="IPR004146">
    <property type="entry name" value="DC1"/>
</dbReference>
<keyword evidence="1" id="KW-0479">Metal-binding</keyword>
<keyword evidence="6" id="KW-1185">Reference proteome</keyword>